<dbReference type="RefSeq" id="WP_202676356.1">
    <property type="nucleotide sequence ID" value="NZ_CP068595.1"/>
</dbReference>
<dbReference type="GO" id="GO:0003677">
    <property type="term" value="F:DNA binding"/>
    <property type="evidence" value="ECO:0007669"/>
    <property type="project" value="UniProtKB-KW"/>
</dbReference>
<reference evidence="2 3" key="1">
    <citation type="submission" date="2021-01" db="EMBL/GenBank/DDBJ databases">
        <title>Whole genome sequence of Paenibacillus sonchi LMG 24727 for comparative genomics.</title>
        <authorList>
            <person name="Lee G."/>
            <person name="Kim M.-J."/>
            <person name="Lim K."/>
            <person name="Shin J.-H."/>
        </authorList>
    </citation>
    <scope>NUCLEOTIDE SEQUENCE [LARGE SCALE GENOMIC DNA]</scope>
    <source>
        <strain evidence="2 3">LMG 24727</strain>
    </source>
</reference>
<evidence type="ECO:0000256" key="1">
    <source>
        <dbReference type="ARBA" id="ARBA00023125"/>
    </source>
</evidence>
<evidence type="ECO:0000313" key="3">
    <source>
        <dbReference type="Proteomes" id="UP000595841"/>
    </source>
</evidence>
<dbReference type="KEGG" id="pson:JI735_20105"/>
<keyword evidence="3" id="KW-1185">Reference proteome</keyword>
<name>A0A974P7Z5_9BACL</name>
<gene>
    <name evidence="2" type="ORF">JI735_20105</name>
</gene>
<keyword evidence="1" id="KW-0238">DNA-binding</keyword>
<dbReference type="AlphaFoldDB" id="A0A974P7Z5"/>
<dbReference type="InterPro" id="IPR037923">
    <property type="entry name" value="HTH-like"/>
</dbReference>
<sequence length="106" mass="11900">MKDHIVQHFYTPTKTQMEQSAYITWAGHRKCGKDHVVGPRVLETYKMVFVLSGKGYLTQGDHVNKMLNQGDIFILLPGKSIFIMPTRKTRGKSCGSPSTASIFPTI</sequence>
<dbReference type="EMBL" id="CP068595">
    <property type="protein sequence ID" value="QQZ59025.1"/>
    <property type="molecule type" value="Genomic_DNA"/>
</dbReference>
<organism evidence="2 3">
    <name type="scientific">Paenibacillus sonchi</name>
    <dbReference type="NCBI Taxonomy" id="373687"/>
    <lineage>
        <taxon>Bacteria</taxon>
        <taxon>Bacillati</taxon>
        <taxon>Bacillota</taxon>
        <taxon>Bacilli</taxon>
        <taxon>Bacillales</taxon>
        <taxon>Paenibacillaceae</taxon>
        <taxon>Paenibacillus</taxon>
        <taxon>Paenibacillus sonchi group</taxon>
    </lineage>
</organism>
<proteinExistence type="predicted"/>
<evidence type="ECO:0000313" key="2">
    <source>
        <dbReference type="EMBL" id="QQZ59025.1"/>
    </source>
</evidence>
<dbReference type="Proteomes" id="UP000595841">
    <property type="component" value="Chromosome"/>
</dbReference>
<dbReference type="SUPFAM" id="SSF51215">
    <property type="entry name" value="Regulatory protein AraC"/>
    <property type="match status" value="1"/>
</dbReference>
<accession>A0A974P7Z5</accession>
<protein>
    <submittedName>
        <fullName evidence="2">AraC family ligand binding domain-containing protein</fullName>
    </submittedName>
</protein>